<name>A0A0K9GRG1_9BACI</name>
<dbReference type="RefSeq" id="WP_049680616.1">
    <property type="nucleotide sequence ID" value="NZ_LFZW01000001.1"/>
</dbReference>
<dbReference type="SUPFAM" id="SSF52833">
    <property type="entry name" value="Thioredoxin-like"/>
    <property type="match status" value="1"/>
</dbReference>
<dbReference type="InterPro" id="IPR051548">
    <property type="entry name" value="Grx-like_ET"/>
</dbReference>
<dbReference type="PANTHER" id="PTHR34386:SF1">
    <property type="entry name" value="GLUTAREDOXIN-LIKE PROTEIN NRDH"/>
    <property type="match status" value="1"/>
</dbReference>
<keyword evidence="3" id="KW-1185">Reference proteome</keyword>
<dbReference type="PATRIC" id="fig|1679170.3.peg.1484"/>
<dbReference type="STRING" id="1679170.AC625_06900"/>
<reference evidence="3" key="1">
    <citation type="submission" date="2015-07" db="EMBL/GenBank/DDBJ databases">
        <title>Genome sequencing project for genomic taxonomy and phylogenomics of Bacillus-like bacteria.</title>
        <authorList>
            <person name="Liu B."/>
            <person name="Wang J."/>
            <person name="Zhu Y."/>
            <person name="Liu G."/>
            <person name="Chen Q."/>
            <person name="Chen Z."/>
            <person name="Lan J."/>
            <person name="Che J."/>
            <person name="Ge C."/>
            <person name="Shi H."/>
            <person name="Pan Z."/>
            <person name="Liu X."/>
        </authorList>
    </citation>
    <scope>NUCLEOTIDE SEQUENCE [LARGE SCALE GENOMIC DNA]</scope>
    <source>
        <strain evidence="3">FJAT-27997</strain>
    </source>
</reference>
<dbReference type="PANTHER" id="PTHR34386">
    <property type="entry name" value="GLUTAREDOXIN"/>
    <property type="match status" value="1"/>
</dbReference>
<dbReference type="CDD" id="cd02976">
    <property type="entry name" value="NrdH"/>
    <property type="match status" value="1"/>
</dbReference>
<dbReference type="Gene3D" id="3.40.30.10">
    <property type="entry name" value="Glutaredoxin"/>
    <property type="match status" value="1"/>
</dbReference>
<feature type="domain" description="Glutaredoxin" evidence="1">
    <location>
        <begin position="4"/>
        <end position="63"/>
    </location>
</feature>
<dbReference type="EMBL" id="LFZW01000001">
    <property type="protein sequence ID" value="KMY49284.1"/>
    <property type="molecule type" value="Genomic_DNA"/>
</dbReference>
<dbReference type="GO" id="GO:0045454">
    <property type="term" value="P:cell redox homeostasis"/>
    <property type="evidence" value="ECO:0007669"/>
    <property type="project" value="TreeGrafter"/>
</dbReference>
<dbReference type="PROSITE" id="PS51354">
    <property type="entry name" value="GLUTAREDOXIN_2"/>
    <property type="match status" value="1"/>
</dbReference>
<dbReference type="OrthoDB" id="9795531at2"/>
<dbReference type="InterPro" id="IPR036249">
    <property type="entry name" value="Thioredoxin-like_sf"/>
</dbReference>
<dbReference type="Pfam" id="PF00462">
    <property type="entry name" value="Glutaredoxin"/>
    <property type="match status" value="1"/>
</dbReference>
<evidence type="ECO:0000313" key="2">
    <source>
        <dbReference type="EMBL" id="KMY49284.1"/>
    </source>
</evidence>
<gene>
    <name evidence="2" type="ORF">AC625_06900</name>
</gene>
<protein>
    <submittedName>
        <fullName evidence="2">Glutaredoxin</fullName>
    </submittedName>
</protein>
<evidence type="ECO:0000259" key="1">
    <source>
        <dbReference type="Pfam" id="PF00462"/>
    </source>
</evidence>
<accession>A0A0K9GRG1</accession>
<dbReference type="Proteomes" id="UP000037146">
    <property type="component" value="Unassembled WGS sequence"/>
</dbReference>
<dbReference type="InterPro" id="IPR002109">
    <property type="entry name" value="Glutaredoxin"/>
</dbReference>
<organism evidence="2 3">
    <name type="scientific">Peribacillus loiseleuriae</name>
    <dbReference type="NCBI Taxonomy" id="1679170"/>
    <lineage>
        <taxon>Bacteria</taxon>
        <taxon>Bacillati</taxon>
        <taxon>Bacillota</taxon>
        <taxon>Bacilli</taxon>
        <taxon>Bacillales</taxon>
        <taxon>Bacillaceae</taxon>
        <taxon>Peribacillus</taxon>
    </lineage>
</organism>
<evidence type="ECO:0000313" key="3">
    <source>
        <dbReference type="Proteomes" id="UP000037146"/>
    </source>
</evidence>
<dbReference type="AlphaFoldDB" id="A0A0K9GRG1"/>
<comment type="caution">
    <text evidence="2">The sequence shown here is derived from an EMBL/GenBank/DDBJ whole genome shotgun (WGS) entry which is preliminary data.</text>
</comment>
<dbReference type="GO" id="GO:0009055">
    <property type="term" value="F:electron transfer activity"/>
    <property type="evidence" value="ECO:0007669"/>
    <property type="project" value="TreeGrafter"/>
</dbReference>
<proteinExistence type="predicted"/>
<sequence>MNKVTLFTQPDCPPCTIVKMFFNEYNISFQEKDIKADASAMRELTKKYGSYSTPTVIINGEAIIGFEIEKMKIALSIND</sequence>